<evidence type="ECO:0000259" key="10">
    <source>
        <dbReference type="PROSITE" id="PS52002"/>
    </source>
</evidence>
<name>A0A8H7C0K6_AGABI</name>
<comment type="subcellular location">
    <subcellularLocation>
        <location evidence="1">Nucleus</location>
    </subcellularLocation>
</comment>
<dbReference type="CDD" id="cd01729">
    <property type="entry name" value="LSm7"/>
    <property type="match status" value="1"/>
</dbReference>
<dbReference type="GO" id="GO:0000398">
    <property type="term" value="P:mRNA splicing, via spliceosome"/>
    <property type="evidence" value="ECO:0007669"/>
    <property type="project" value="InterPro"/>
</dbReference>
<dbReference type="GO" id="GO:0003723">
    <property type="term" value="F:RNA binding"/>
    <property type="evidence" value="ECO:0007669"/>
    <property type="project" value="UniProtKB-KW"/>
</dbReference>
<keyword evidence="6" id="KW-0508">mRNA splicing</keyword>
<evidence type="ECO:0000256" key="2">
    <source>
        <dbReference type="ARBA" id="ARBA00006850"/>
    </source>
</evidence>
<dbReference type="GO" id="GO:0005689">
    <property type="term" value="C:U12-type spliceosomal complex"/>
    <property type="evidence" value="ECO:0007669"/>
    <property type="project" value="TreeGrafter"/>
</dbReference>
<evidence type="ECO:0000313" key="11">
    <source>
        <dbReference type="EMBL" id="KAF7759876.1"/>
    </source>
</evidence>
<comment type="caution">
    <text evidence="11">The sequence shown here is derived from an EMBL/GenBank/DDBJ whole genome shotgun (WGS) entry which is preliminary data.</text>
</comment>
<feature type="region of interest" description="Disordered" evidence="9">
    <location>
        <begin position="1"/>
        <end position="37"/>
    </location>
</feature>
<dbReference type="InterPro" id="IPR001163">
    <property type="entry name" value="Sm_dom_euk/arc"/>
</dbReference>
<dbReference type="InterPro" id="IPR047575">
    <property type="entry name" value="Sm"/>
</dbReference>
<dbReference type="Gene3D" id="2.30.30.100">
    <property type="match status" value="1"/>
</dbReference>
<evidence type="ECO:0000256" key="8">
    <source>
        <dbReference type="ARBA" id="ARBA00023274"/>
    </source>
</evidence>
<dbReference type="PANTHER" id="PTHR10553:SF5">
    <property type="entry name" value="U6 SNRNA-ASSOCIATED SM-LIKE PROTEIN LSM7"/>
    <property type="match status" value="1"/>
</dbReference>
<keyword evidence="3" id="KW-0507">mRNA processing</keyword>
<dbReference type="PROSITE" id="PS52002">
    <property type="entry name" value="SM"/>
    <property type="match status" value="1"/>
</dbReference>
<dbReference type="InterPro" id="IPR044641">
    <property type="entry name" value="Lsm7/SmG-like"/>
</dbReference>
<gene>
    <name evidence="11" type="ORF">Agabi119p4_11571</name>
</gene>
<dbReference type="GO" id="GO:0071013">
    <property type="term" value="C:catalytic step 2 spliceosome"/>
    <property type="evidence" value="ECO:0007669"/>
    <property type="project" value="TreeGrafter"/>
</dbReference>
<evidence type="ECO:0000256" key="5">
    <source>
        <dbReference type="ARBA" id="ARBA00022884"/>
    </source>
</evidence>
<keyword evidence="5" id="KW-0694">RNA-binding</keyword>
<dbReference type="GO" id="GO:0000956">
    <property type="term" value="P:nuclear-transcribed mRNA catabolic process"/>
    <property type="evidence" value="ECO:0007669"/>
    <property type="project" value="InterPro"/>
</dbReference>
<dbReference type="EMBL" id="JABXXO010000016">
    <property type="protein sequence ID" value="KAF7759876.1"/>
    <property type="molecule type" value="Genomic_DNA"/>
</dbReference>
<keyword evidence="8" id="KW-0687">Ribonucleoprotein</keyword>
<evidence type="ECO:0000256" key="4">
    <source>
        <dbReference type="ARBA" id="ARBA00022728"/>
    </source>
</evidence>
<dbReference type="SMART" id="SM00651">
    <property type="entry name" value="Sm"/>
    <property type="match status" value="1"/>
</dbReference>
<keyword evidence="7" id="KW-0539">Nucleus</keyword>
<feature type="domain" description="Sm" evidence="10">
    <location>
        <begin position="41"/>
        <end position="115"/>
    </location>
</feature>
<protein>
    <recommendedName>
        <fullName evidence="10">Sm domain-containing protein</fullName>
    </recommendedName>
</protein>
<organism evidence="11 12">
    <name type="scientific">Agaricus bisporus var. burnettii</name>
    <dbReference type="NCBI Taxonomy" id="192524"/>
    <lineage>
        <taxon>Eukaryota</taxon>
        <taxon>Fungi</taxon>
        <taxon>Dikarya</taxon>
        <taxon>Basidiomycota</taxon>
        <taxon>Agaricomycotina</taxon>
        <taxon>Agaricomycetes</taxon>
        <taxon>Agaricomycetidae</taxon>
        <taxon>Agaricales</taxon>
        <taxon>Agaricineae</taxon>
        <taxon>Agaricaceae</taxon>
        <taxon>Agaricus</taxon>
    </lineage>
</organism>
<dbReference type="SUPFAM" id="SSF50182">
    <property type="entry name" value="Sm-like ribonucleoproteins"/>
    <property type="match status" value="1"/>
</dbReference>
<dbReference type="PANTHER" id="PTHR10553">
    <property type="entry name" value="SMALL NUCLEAR RIBONUCLEOPROTEIN"/>
    <property type="match status" value="1"/>
</dbReference>
<evidence type="ECO:0000256" key="9">
    <source>
        <dbReference type="SAM" id="MobiDB-lite"/>
    </source>
</evidence>
<sequence>MADRNRPSVRGIIRGVPLHRPRGGPPPSSGLAAQDNKPKREAILDLAKYVNEPIRVKFMGGREVVGTLKGYDQLLNLVLDDVQEQIQEPEPRTRSLGLVVLRGPLITIVSPVDGSEEIANPFLAQE</sequence>
<keyword evidence="4" id="KW-0747">Spliceosome</keyword>
<proteinExistence type="inferred from homology"/>
<dbReference type="GO" id="GO:0071004">
    <property type="term" value="C:U2-type prespliceosome"/>
    <property type="evidence" value="ECO:0007669"/>
    <property type="project" value="TreeGrafter"/>
</dbReference>
<evidence type="ECO:0000256" key="6">
    <source>
        <dbReference type="ARBA" id="ARBA00023187"/>
    </source>
</evidence>
<dbReference type="GO" id="GO:0097526">
    <property type="term" value="C:spliceosomal tri-snRNP complex"/>
    <property type="evidence" value="ECO:0007669"/>
    <property type="project" value="TreeGrafter"/>
</dbReference>
<dbReference type="InterPro" id="IPR017132">
    <property type="entry name" value="Lsm7"/>
</dbReference>
<evidence type="ECO:0000256" key="1">
    <source>
        <dbReference type="ARBA" id="ARBA00004123"/>
    </source>
</evidence>
<dbReference type="GO" id="GO:0005688">
    <property type="term" value="C:U6 snRNP"/>
    <property type="evidence" value="ECO:0007669"/>
    <property type="project" value="TreeGrafter"/>
</dbReference>
<evidence type="ECO:0000256" key="7">
    <source>
        <dbReference type="ARBA" id="ARBA00023242"/>
    </source>
</evidence>
<comment type="similarity">
    <text evidence="2">Belongs to the snRNP Sm proteins family.</text>
</comment>
<dbReference type="Pfam" id="PF01423">
    <property type="entry name" value="LSM"/>
    <property type="match status" value="1"/>
</dbReference>
<dbReference type="AlphaFoldDB" id="A0A8H7C0K6"/>
<reference evidence="11 12" key="1">
    <citation type="journal article" name="Sci. Rep.">
        <title>Telomere-to-telomere assembled and centromere annotated genomes of the two main subspecies of the button mushroom Agaricus bisporus reveal especially polymorphic chromosome ends.</title>
        <authorList>
            <person name="Sonnenberg A.S.M."/>
            <person name="Sedaghat-Telgerd N."/>
            <person name="Lavrijssen B."/>
            <person name="Ohm R.A."/>
            <person name="Hendrickx P.M."/>
            <person name="Scholtmeijer K."/>
            <person name="Baars J.J.P."/>
            <person name="van Peer A."/>
        </authorList>
    </citation>
    <scope>NUCLEOTIDE SEQUENCE [LARGE SCALE GENOMIC DNA]</scope>
    <source>
        <strain evidence="11 12">H119_p4</strain>
    </source>
</reference>
<dbReference type="GO" id="GO:1990726">
    <property type="term" value="C:Lsm1-7-Pat1 complex"/>
    <property type="evidence" value="ECO:0007669"/>
    <property type="project" value="TreeGrafter"/>
</dbReference>
<dbReference type="Proteomes" id="UP000629468">
    <property type="component" value="Unassembled WGS sequence"/>
</dbReference>
<evidence type="ECO:0000313" key="12">
    <source>
        <dbReference type="Proteomes" id="UP000629468"/>
    </source>
</evidence>
<accession>A0A8H7C0K6</accession>
<evidence type="ECO:0000256" key="3">
    <source>
        <dbReference type="ARBA" id="ARBA00022664"/>
    </source>
</evidence>
<dbReference type="InterPro" id="IPR010920">
    <property type="entry name" value="LSM_dom_sf"/>
</dbReference>